<feature type="region of interest" description="Disordered" evidence="2">
    <location>
        <begin position="350"/>
        <end position="374"/>
    </location>
</feature>
<accession>A0AA35L4E8</accession>
<dbReference type="AlphaFoldDB" id="A0AA35L4E8"/>
<evidence type="ECO:0000313" key="4">
    <source>
        <dbReference type="Proteomes" id="UP001178461"/>
    </source>
</evidence>
<sequence>MPLEQDIRGAPYQEICMLSAETMVLVLQRLNEILTKIVNTEKQLDTSSSPLNAQGLKRMIRNDFVNNSPTQSMDEVRSCQVLQTNQIMLEIHRYTHRWMNRRQITMSLSQLLNDHYRNVDLENFHFLPTVRNTTRLFMTFRSSALPSQLMEIKDTLWWFHSLRPVRIFKDKTRRQLVPYIESKLMRIRETKLNTRNTNCPKEKKNSVSLELQDLKKRLMSIKTEISTLNIKTVVPRAQYLKTSNSSLSCRKTSVQLPVPFSNDTELNEEFGTSDISMATTPKELYVADNLEISSTKSTPGPLPNVPKTYQNDQPSLLYSWRDRMDRSSEAGSLLASDPHFIAHTSLILPQPQIEPTNPPINPGGRGGLTVNETP</sequence>
<reference evidence="3" key="1">
    <citation type="submission" date="2022-12" db="EMBL/GenBank/DDBJ databases">
        <authorList>
            <person name="Alioto T."/>
            <person name="Alioto T."/>
            <person name="Gomez Garrido J."/>
        </authorList>
    </citation>
    <scope>NUCLEOTIDE SEQUENCE</scope>
</reference>
<name>A0AA35L4E8_9SAUR</name>
<protein>
    <submittedName>
        <fullName evidence="3">Uncharacterized protein</fullName>
    </submittedName>
</protein>
<keyword evidence="1" id="KW-0175">Coiled coil</keyword>
<evidence type="ECO:0000256" key="1">
    <source>
        <dbReference type="SAM" id="Coils"/>
    </source>
</evidence>
<dbReference type="EMBL" id="OX395137">
    <property type="protein sequence ID" value="CAI5788939.1"/>
    <property type="molecule type" value="Genomic_DNA"/>
</dbReference>
<feature type="coiled-coil region" evidence="1">
    <location>
        <begin position="204"/>
        <end position="231"/>
    </location>
</feature>
<dbReference type="Proteomes" id="UP001178461">
    <property type="component" value="Chromosome 12"/>
</dbReference>
<gene>
    <name evidence="3" type="ORF">PODLI_1B020996</name>
</gene>
<organism evidence="3 4">
    <name type="scientific">Podarcis lilfordi</name>
    <name type="common">Lilford's wall lizard</name>
    <dbReference type="NCBI Taxonomy" id="74358"/>
    <lineage>
        <taxon>Eukaryota</taxon>
        <taxon>Metazoa</taxon>
        <taxon>Chordata</taxon>
        <taxon>Craniata</taxon>
        <taxon>Vertebrata</taxon>
        <taxon>Euteleostomi</taxon>
        <taxon>Lepidosauria</taxon>
        <taxon>Squamata</taxon>
        <taxon>Bifurcata</taxon>
        <taxon>Unidentata</taxon>
        <taxon>Episquamata</taxon>
        <taxon>Laterata</taxon>
        <taxon>Lacertibaenia</taxon>
        <taxon>Lacertidae</taxon>
        <taxon>Podarcis</taxon>
    </lineage>
</organism>
<evidence type="ECO:0000256" key="2">
    <source>
        <dbReference type="SAM" id="MobiDB-lite"/>
    </source>
</evidence>
<keyword evidence="4" id="KW-1185">Reference proteome</keyword>
<evidence type="ECO:0000313" key="3">
    <source>
        <dbReference type="EMBL" id="CAI5788939.1"/>
    </source>
</evidence>
<proteinExistence type="predicted"/>